<keyword evidence="2" id="KW-0812">Transmembrane</keyword>
<dbReference type="EMBL" id="RBIN01000004">
    <property type="protein sequence ID" value="RKR04408.1"/>
    <property type="molecule type" value="Genomic_DNA"/>
</dbReference>
<dbReference type="GO" id="GO:0042834">
    <property type="term" value="F:peptidoglycan binding"/>
    <property type="evidence" value="ECO:0007669"/>
    <property type="project" value="InterPro"/>
</dbReference>
<evidence type="ECO:0000256" key="2">
    <source>
        <dbReference type="SAM" id="Phobius"/>
    </source>
</evidence>
<feature type="region of interest" description="Disordered" evidence="1">
    <location>
        <begin position="1"/>
        <end position="38"/>
    </location>
</feature>
<keyword evidence="2" id="KW-1133">Transmembrane helix</keyword>
<protein>
    <submittedName>
        <fullName evidence="4">Sporulation related protein</fullName>
    </submittedName>
</protein>
<feature type="transmembrane region" description="Helical" evidence="2">
    <location>
        <begin position="43"/>
        <end position="61"/>
    </location>
</feature>
<dbReference type="InterPro" id="IPR007730">
    <property type="entry name" value="SPOR-like_dom"/>
</dbReference>
<keyword evidence="5" id="KW-1185">Reference proteome</keyword>
<name>A0A420WXF4_9GAMM</name>
<dbReference type="RefSeq" id="WP_121172564.1">
    <property type="nucleotide sequence ID" value="NZ_RBIN01000004.1"/>
</dbReference>
<feature type="compositionally biased region" description="Low complexity" evidence="1">
    <location>
        <begin position="1"/>
        <end position="17"/>
    </location>
</feature>
<evidence type="ECO:0000313" key="4">
    <source>
        <dbReference type="EMBL" id="RKR04408.1"/>
    </source>
</evidence>
<reference evidence="4 5" key="1">
    <citation type="submission" date="2018-10" db="EMBL/GenBank/DDBJ databases">
        <title>Genomic Encyclopedia of Type Strains, Phase IV (KMG-IV): sequencing the most valuable type-strain genomes for metagenomic binning, comparative biology and taxonomic classification.</title>
        <authorList>
            <person name="Goeker M."/>
        </authorList>
    </citation>
    <scope>NUCLEOTIDE SEQUENCE [LARGE SCALE GENOMIC DNA]</scope>
    <source>
        <strain evidence="4 5">DSM 23229</strain>
    </source>
</reference>
<feature type="compositionally biased region" description="Polar residues" evidence="1">
    <location>
        <begin position="160"/>
        <end position="177"/>
    </location>
</feature>
<dbReference type="Pfam" id="PF05036">
    <property type="entry name" value="SPOR"/>
    <property type="match status" value="1"/>
</dbReference>
<evidence type="ECO:0000313" key="5">
    <source>
        <dbReference type="Proteomes" id="UP000281975"/>
    </source>
</evidence>
<keyword evidence="2" id="KW-0472">Membrane</keyword>
<evidence type="ECO:0000259" key="3">
    <source>
        <dbReference type="PROSITE" id="PS51724"/>
    </source>
</evidence>
<dbReference type="SUPFAM" id="SSF110997">
    <property type="entry name" value="Sporulation related repeat"/>
    <property type="match status" value="1"/>
</dbReference>
<feature type="compositionally biased region" description="Low complexity" evidence="1">
    <location>
        <begin position="80"/>
        <end position="100"/>
    </location>
</feature>
<feature type="region of interest" description="Disordered" evidence="1">
    <location>
        <begin position="72"/>
        <end position="103"/>
    </location>
</feature>
<dbReference type="OrthoDB" id="8558195at2"/>
<feature type="region of interest" description="Disordered" evidence="1">
    <location>
        <begin position="150"/>
        <end position="177"/>
    </location>
</feature>
<gene>
    <name evidence="4" type="ORF">C7446_1615</name>
</gene>
<organism evidence="4 5">
    <name type="scientific">Kushneria sinocarnis</name>
    <dbReference type="NCBI Taxonomy" id="595502"/>
    <lineage>
        <taxon>Bacteria</taxon>
        <taxon>Pseudomonadati</taxon>
        <taxon>Pseudomonadota</taxon>
        <taxon>Gammaproteobacteria</taxon>
        <taxon>Oceanospirillales</taxon>
        <taxon>Halomonadaceae</taxon>
        <taxon>Kushneria</taxon>
    </lineage>
</organism>
<feature type="domain" description="SPOR" evidence="3">
    <location>
        <begin position="172"/>
        <end position="251"/>
    </location>
</feature>
<dbReference type="InterPro" id="IPR036680">
    <property type="entry name" value="SPOR-like_sf"/>
</dbReference>
<sequence>MAGGRSSSRNGSANQRGNGRGGATSKRNTTRNRQGGDGFHVPGWLWGIVGLIAGFAAAQYFHSSAPPQGREQVAAVVARQSGGNSESAQQQSSQEEQPSARQEKMPTFEFYTLLPESEVVAPSVDAYKSTPRPGTQAAADQKARQIMQNNNASGQNSASDTQGSDNADSGNTGTPSSYVLQAASFRSNDDARKMARKLKDLSLKARVSEVTTADGTHWYRVQVGPYQDTREISRARDLMETQQIEPMLIRLQG</sequence>
<evidence type="ECO:0000256" key="1">
    <source>
        <dbReference type="SAM" id="MobiDB-lite"/>
    </source>
</evidence>
<feature type="compositionally biased region" description="Low complexity" evidence="1">
    <location>
        <begin position="150"/>
        <end position="159"/>
    </location>
</feature>
<proteinExistence type="predicted"/>
<comment type="caution">
    <text evidence="4">The sequence shown here is derived from an EMBL/GenBank/DDBJ whole genome shotgun (WGS) entry which is preliminary data.</text>
</comment>
<dbReference type="PROSITE" id="PS51724">
    <property type="entry name" value="SPOR"/>
    <property type="match status" value="1"/>
</dbReference>
<dbReference type="Proteomes" id="UP000281975">
    <property type="component" value="Unassembled WGS sequence"/>
</dbReference>
<dbReference type="AlphaFoldDB" id="A0A420WXF4"/>
<accession>A0A420WXF4</accession>
<dbReference type="Gene3D" id="3.30.70.1070">
    <property type="entry name" value="Sporulation related repeat"/>
    <property type="match status" value="1"/>
</dbReference>